<evidence type="ECO:0000313" key="3">
    <source>
        <dbReference type="EMBL" id="WOL04647.1"/>
    </source>
</evidence>
<dbReference type="Pfam" id="PF14372">
    <property type="entry name" value="hAT-like_RNase-H"/>
    <property type="match status" value="1"/>
</dbReference>
<organism evidence="3 4">
    <name type="scientific">Canna indica</name>
    <name type="common">Indian-shot</name>
    <dbReference type="NCBI Taxonomy" id="4628"/>
    <lineage>
        <taxon>Eukaryota</taxon>
        <taxon>Viridiplantae</taxon>
        <taxon>Streptophyta</taxon>
        <taxon>Embryophyta</taxon>
        <taxon>Tracheophyta</taxon>
        <taxon>Spermatophyta</taxon>
        <taxon>Magnoliopsida</taxon>
        <taxon>Liliopsida</taxon>
        <taxon>Zingiberales</taxon>
        <taxon>Cannaceae</taxon>
        <taxon>Canna</taxon>
    </lineage>
</organism>
<reference evidence="3 4" key="1">
    <citation type="submission" date="2023-10" db="EMBL/GenBank/DDBJ databases">
        <title>Chromosome-scale genome assembly provides insights into flower coloration mechanisms of Canna indica.</title>
        <authorList>
            <person name="Li C."/>
        </authorList>
    </citation>
    <scope>NUCLEOTIDE SEQUENCE [LARGE SCALE GENOMIC DNA]</scope>
    <source>
        <tissue evidence="3">Flower</tissue>
    </source>
</reference>
<evidence type="ECO:0000256" key="1">
    <source>
        <dbReference type="SAM" id="Phobius"/>
    </source>
</evidence>
<accession>A0AAQ3KA45</accession>
<keyword evidence="1" id="KW-0472">Membrane</keyword>
<feature type="domain" description="hAT-like transposase RNase-H fold" evidence="2">
    <location>
        <begin position="1"/>
        <end position="65"/>
    </location>
</feature>
<dbReference type="GO" id="GO:0003677">
    <property type="term" value="F:DNA binding"/>
    <property type="evidence" value="ECO:0007669"/>
    <property type="project" value="InterPro"/>
</dbReference>
<gene>
    <name evidence="3" type="ORF">Cni_G13369</name>
</gene>
<protein>
    <recommendedName>
        <fullName evidence="2">hAT-like transposase RNase-H fold domain-containing protein</fullName>
    </recommendedName>
</protein>
<keyword evidence="1" id="KW-0812">Transmembrane</keyword>
<dbReference type="Proteomes" id="UP001327560">
    <property type="component" value="Chromosome 4"/>
</dbReference>
<dbReference type="AlphaFoldDB" id="A0AAQ3KA45"/>
<feature type="transmembrane region" description="Helical" evidence="1">
    <location>
        <begin position="12"/>
        <end position="30"/>
    </location>
</feature>
<keyword evidence="4" id="KW-1185">Reference proteome</keyword>
<keyword evidence="1" id="KW-1133">Transmembrane helix</keyword>
<sequence length="106" mass="12316">MATTMIAKFDKYWCVINGVMIVGTILDLIYKMLLLNYFFAQIYGDDVEYEIEKVKNMCRYLVNEYENQNKERGAGSSKLDVTNTIGRKDNWSFFEDEIGHGDSFNA</sequence>
<proteinExistence type="predicted"/>
<name>A0AAQ3KA45_9LILI</name>
<evidence type="ECO:0000313" key="4">
    <source>
        <dbReference type="Proteomes" id="UP001327560"/>
    </source>
</evidence>
<dbReference type="EMBL" id="CP136893">
    <property type="protein sequence ID" value="WOL04647.1"/>
    <property type="molecule type" value="Genomic_DNA"/>
</dbReference>
<dbReference type="InterPro" id="IPR025525">
    <property type="entry name" value="hAT-like_transposase_RNase-H"/>
</dbReference>
<dbReference type="PANTHER" id="PTHR23272:SF179">
    <property type="entry name" value="ZINC FINGER BED DOMAIN-CONTAINING PROTEIN RICESLEEPER 2-LIKE ISOFORM X1"/>
    <property type="match status" value="1"/>
</dbReference>
<evidence type="ECO:0000259" key="2">
    <source>
        <dbReference type="Pfam" id="PF14372"/>
    </source>
</evidence>
<dbReference type="PANTHER" id="PTHR23272">
    <property type="entry name" value="BED FINGER-RELATED"/>
    <property type="match status" value="1"/>
</dbReference>